<protein>
    <submittedName>
        <fullName evidence="1">Uncharacterized protein</fullName>
    </submittedName>
</protein>
<keyword evidence="2" id="KW-1185">Reference proteome</keyword>
<sequence length="305" mass="33201">MSSREPLWYCYECHAEMRPLMAPDPHCASCNGTFVEKLENPSDDPRDFQEAGIDDEAYGPDEFLCGYEGTWKARELSSLLADGLQNLLAGARPNSPPGPPNGPRSPGGGGFTIHINRTRDNNGLRTVISGGPPRTGTDGTGQIPTFTEYMAQHGRGGGQGPGRGTIEGPLMLQYLLAMLQQPGGRGDQFLEMFGGAHPSGAETGRWGDYVFNQEALDQIITQIMENSQAHPVAATEEIMKKLPRDVLEEGSPLLDKDCAICKDQFTLTTEDPDEQVIVTLPCKHPFHEPCIMPWLKSSGTCPVCR</sequence>
<dbReference type="EMBL" id="JANHOG010001605">
    <property type="protein sequence ID" value="KAJ3534464.1"/>
    <property type="molecule type" value="Genomic_DNA"/>
</dbReference>
<comment type="caution">
    <text evidence="1">The sequence shown here is derived from an EMBL/GenBank/DDBJ whole genome shotgun (WGS) entry which is preliminary data.</text>
</comment>
<gene>
    <name evidence="1" type="ORF">NM688_g7132</name>
</gene>
<name>A0ACC1S8Q0_9APHY</name>
<evidence type="ECO:0000313" key="2">
    <source>
        <dbReference type="Proteomes" id="UP001148662"/>
    </source>
</evidence>
<proteinExistence type="predicted"/>
<evidence type="ECO:0000313" key="1">
    <source>
        <dbReference type="EMBL" id="KAJ3534464.1"/>
    </source>
</evidence>
<dbReference type="Proteomes" id="UP001148662">
    <property type="component" value="Unassembled WGS sequence"/>
</dbReference>
<organism evidence="1 2">
    <name type="scientific">Phlebia brevispora</name>
    <dbReference type="NCBI Taxonomy" id="194682"/>
    <lineage>
        <taxon>Eukaryota</taxon>
        <taxon>Fungi</taxon>
        <taxon>Dikarya</taxon>
        <taxon>Basidiomycota</taxon>
        <taxon>Agaricomycotina</taxon>
        <taxon>Agaricomycetes</taxon>
        <taxon>Polyporales</taxon>
        <taxon>Meruliaceae</taxon>
        <taxon>Phlebia</taxon>
    </lineage>
</organism>
<reference evidence="1" key="1">
    <citation type="submission" date="2022-07" db="EMBL/GenBank/DDBJ databases">
        <title>Genome Sequence of Phlebia brevispora.</title>
        <authorList>
            <person name="Buettner E."/>
        </authorList>
    </citation>
    <scope>NUCLEOTIDE SEQUENCE</scope>
    <source>
        <strain evidence="1">MPL23</strain>
    </source>
</reference>
<accession>A0ACC1S8Q0</accession>